<proteinExistence type="predicted"/>
<dbReference type="Proteomes" id="UP000054466">
    <property type="component" value="Unassembled WGS sequence"/>
</dbReference>
<evidence type="ECO:0000313" key="3">
    <source>
        <dbReference type="Proteomes" id="UP000054466"/>
    </source>
</evidence>
<dbReference type="AlphaFoldDB" id="A0A0D2CCA5"/>
<dbReference type="STRING" id="569365.A0A0D2CCA5"/>
<organism evidence="2 3">
    <name type="scientific">Cladophialophora immunda</name>
    <dbReference type="NCBI Taxonomy" id="569365"/>
    <lineage>
        <taxon>Eukaryota</taxon>
        <taxon>Fungi</taxon>
        <taxon>Dikarya</taxon>
        <taxon>Ascomycota</taxon>
        <taxon>Pezizomycotina</taxon>
        <taxon>Eurotiomycetes</taxon>
        <taxon>Chaetothyriomycetidae</taxon>
        <taxon>Chaetothyriales</taxon>
        <taxon>Herpotrichiellaceae</taxon>
        <taxon>Cladophialophora</taxon>
    </lineage>
</organism>
<name>A0A0D2CCA5_9EURO</name>
<reference evidence="2 3" key="1">
    <citation type="submission" date="2015-01" db="EMBL/GenBank/DDBJ databases">
        <title>The Genome Sequence of Cladophialophora immunda CBS83496.</title>
        <authorList>
            <consortium name="The Broad Institute Genomics Platform"/>
            <person name="Cuomo C."/>
            <person name="de Hoog S."/>
            <person name="Gorbushina A."/>
            <person name="Stielow B."/>
            <person name="Teixiera M."/>
            <person name="Abouelleil A."/>
            <person name="Chapman S.B."/>
            <person name="Priest M."/>
            <person name="Young S.K."/>
            <person name="Wortman J."/>
            <person name="Nusbaum C."/>
            <person name="Birren B."/>
        </authorList>
    </citation>
    <scope>NUCLEOTIDE SEQUENCE [LARGE SCALE GENOMIC DNA]</scope>
    <source>
        <strain evidence="2 3">CBS 83496</strain>
    </source>
</reference>
<dbReference type="InterPro" id="IPR038883">
    <property type="entry name" value="AN11006-like"/>
</dbReference>
<keyword evidence="3" id="KW-1185">Reference proteome</keyword>
<dbReference type="InterPro" id="IPR056632">
    <property type="entry name" value="DUF7730"/>
</dbReference>
<sequence>MTSRSSLSPSPTKAPRPFLSLPSEIRLKIYPHVFFCAQPLRITPSLQAIQYRLNSGKMLSISSTCQLQMMTFSRDGPSAPMGRAANSCSGVRLSSQILRVCRQVYAEALPILYHINMFECSVRSAHQNITRVVSTPNFRLIRHLVLDCAYVKDLLSLLAQEEQAAATGGLEVLELRSWPKPEWQSHPYSLGVRRRNEAGIDFHPPMRSSTRPPDADPRWEERQLLRELMEICKKHAQLRHLVRETTETSHPEERRAREVRRERLMEFLIRLPEPAPGLEHVAHPEPEPNVQVIITWRLVSENGARELKDNEELVDLENALAEKEEASRTWAPTPTYHGEDFFHARGLQFEDLS</sequence>
<dbReference type="HOGENOM" id="CLU_060560_0_0_1"/>
<evidence type="ECO:0000259" key="1">
    <source>
        <dbReference type="Pfam" id="PF24864"/>
    </source>
</evidence>
<gene>
    <name evidence="2" type="ORF">PV07_07668</name>
</gene>
<dbReference type="GeneID" id="27346862"/>
<protein>
    <recommendedName>
        <fullName evidence="1">DUF7730 domain-containing protein</fullName>
    </recommendedName>
</protein>
<accession>A0A0D2CCA5</accession>
<evidence type="ECO:0000313" key="2">
    <source>
        <dbReference type="EMBL" id="KIW27975.1"/>
    </source>
</evidence>
<dbReference type="PANTHER" id="PTHR42085:SF1">
    <property type="entry name" value="F-BOX DOMAIN-CONTAINING PROTEIN"/>
    <property type="match status" value="1"/>
</dbReference>
<dbReference type="VEuPathDB" id="FungiDB:PV07_07668"/>
<dbReference type="EMBL" id="KN847043">
    <property type="protein sequence ID" value="KIW27975.1"/>
    <property type="molecule type" value="Genomic_DNA"/>
</dbReference>
<feature type="domain" description="DUF7730" evidence="1">
    <location>
        <begin position="18"/>
        <end position="152"/>
    </location>
</feature>
<dbReference type="PANTHER" id="PTHR42085">
    <property type="entry name" value="F-BOX DOMAIN-CONTAINING PROTEIN"/>
    <property type="match status" value="1"/>
</dbReference>
<dbReference type="OrthoDB" id="4119945at2759"/>
<dbReference type="Pfam" id="PF24864">
    <property type="entry name" value="DUF7730"/>
    <property type="match status" value="1"/>
</dbReference>
<dbReference type="RefSeq" id="XP_016248191.1">
    <property type="nucleotide sequence ID" value="XM_016394772.1"/>
</dbReference>